<evidence type="ECO:0000313" key="2">
    <source>
        <dbReference type="EMBL" id="MEO1780666.1"/>
    </source>
</evidence>
<dbReference type="Pfam" id="PF09819">
    <property type="entry name" value="ABC_cobalt"/>
    <property type="match status" value="1"/>
</dbReference>
<feature type="transmembrane region" description="Helical" evidence="1">
    <location>
        <begin position="119"/>
        <end position="138"/>
    </location>
</feature>
<accession>A0ABV0F1Z9</accession>
<comment type="caution">
    <text evidence="2">The sequence shown here is derived from an EMBL/GenBank/DDBJ whole genome shotgun (WGS) entry which is preliminary data.</text>
</comment>
<sequence length="187" mass="20251">MKKWRLQEVLFLALIAFLFGAIFMGAGVLYALLTAVLTPLGYGPFANEILFGLWTMAAPVAGMLVRRPGSAVLGEVLAALAEMLYGSYFGPGVLVSGLLQGAGTELGFLAGRYRRYDSWHLLIGAFGTTALSFFYEFFKFGYGALGVGMVVSLLIVRLLSVIFFGVILVQAIMKLYDKVQQLAVTRG</sequence>
<dbReference type="RefSeq" id="WP_161869063.1">
    <property type="nucleotide sequence ID" value="NZ_MAEI02000001.1"/>
</dbReference>
<dbReference type="EMBL" id="MAEI02000001">
    <property type="protein sequence ID" value="MEO1780666.1"/>
    <property type="molecule type" value="Genomic_DNA"/>
</dbReference>
<evidence type="ECO:0000256" key="1">
    <source>
        <dbReference type="SAM" id="Phobius"/>
    </source>
</evidence>
<organism evidence="2 3">
    <name type="scientific">Enterococcus diestrammenae</name>
    <dbReference type="NCBI Taxonomy" id="1155073"/>
    <lineage>
        <taxon>Bacteria</taxon>
        <taxon>Bacillati</taxon>
        <taxon>Bacillota</taxon>
        <taxon>Bacilli</taxon>
        <taxon>Lactobacillales</taxon>
        <taxon>Enterococcaceae</taxon>
        <taxon>Enterococcus</taxon>
    </lineage>
</organism>
<dbReference type="InterPro" id="IPR017195">
    <property type="entry name" value="ABC_thiamin-permease_prd"/>
</dbReference>
<dbReference type="PIRSF" id="PIRSF037394">
    <property type="entry name" value="ABC_thiamine-permease_YkoE_prd"/>
    <property type="match status" value="1"/>
</dbReference>
<dbReference type="Proteomes" id="UP001429357">
    <property type="component" value="Unassembled WGS sequence"/>
</dbReference>
<gene>
    <name evidence="2" type="ORF">BAU18_000217</name>
</gene>
<feature type="transmembrane region" description="Helical" evidence="1">
    <location>
        <begin position="9"/>
        <end position="33"/>
    </location>
</feature>
<proteinExistence type="predicted"/>
<feature type="transmembrane region" description="Helical" evidence="1">
    <location>
        <begin position="77"/>
        <end position="99"/>
    </location>
</feature>
<keyword evidence="3" id="KW-1185">Reference proteome</keyword>
<keyword evidence="1" id="KW-1133">Transmembrane helix</keyword>
<reference evidence="2 3" key="2">
    <citation type="submission" date="2024-02" db="EMBL/GenBank/DDBJ databases">
        <title>The Genome Sequence of Enterococcus diestrammenae JM9A.</title>
        <authorList>
            <person name="Earl A."/>
            <person name="Manson A."/>
            <person name="Gilmore M."/>
            <person name="Sanders J."/>
            <person name="Shea T."/>
            <person name="Howe W."/>
            <person name="Livny J."/>
            <person name="Cuomo C."/>
            <person name="Neafsey D."/>
            <person name="Birren B."/>
        </authorList>
    </citation>
    <scope>NUCLEOTIDE SEQUENCE [LARGE SCALE GENOMIC DNA]</scope>
    <source>
        <strain evidence="2 3">JM9A</strain>
    </source>
</reference>
<keyword evidence="1" id="KW-0812">Transmembrane</keyword>
<evidence type="ECO:0000313" key="3">
    <source>
        <dbReference type="Proteomes" id="UP001429357"/>
    </source>
</evidence>
<keyword evidence="1" id="KW-0472">Membrane</keyword>
<reference evidence="3" key="1">
    <citation type="submission" date="2016-06" db="EMBL/GenBank/DDBJ databases">
        <title>Four novel species of enterococci isolated from chicken manure.</title>
        <authorList>
            <person name="Van Tyne D."/>
        </authorList>
    </citation>
    <scope>NUCLEOTIDE SEQUENCE [LARGE SCALE GENOMIC DNA]</scope>
    <source>
        <strain evidence="3">JM9A</strain>
    </source>
</reference>
<feature type="transmembrane region" description="Helical" evidence="1">
    <location>
        <begin position="45"/>
        <end position="65"/>
    </location>
</feature>
<name>A0ABV0F1Z9_9ENTE</name>
<feature type="transmembrane region" description="Helical" evidence="1">
    <location>
        <begin position="150"/>
        <end position="173"/>
    </location>
</feature>
<protein>
    <submittedName>
        <fullName evidence="2">Energy-coupling factor transport system substrate-specific component</fullName>
    </submittedName>
</protein>